<dbReference type="AlphaFoldDB" id="C4J1G2"/>
<organism evidence="1">
    <name type="scientific">Zea mays</name>
    <name type="common">Maize</name>
    <dbReference type="NCBI Taxonomy" id="4577"/>
    <lineage>
        <taxon>Eukaryota</taxon>
        <taxon>Viridiplantae</taxon>
        <taxon>Streptophyta</taxon>
        <taxon>Embryophyta</taxon>
        <taxon>Tracheophyta</taxon>
        <taxon>Spermatophyta</taxon>
        <taxon>Magnoliopsida</taxon>
        <taxon>Liliopsida</taxon>
        <taxon>Poales</taxon>
        <taxon>Poaceae</taxon>
        <taxon>PACMAD clade</taxon>
        <taxon>Panicoideae</taxon>
        <taxon>Andropogonodae</taxon>
        <taxon>Andropogoneae</taxon>
        <taxon>Tripsacinae</taxon>
        <taxon>Zea</taxon>
    </lineage>
</organism>
<reference evidence="1" key="2">
    <citation type="submission" date="2012-06" db="EMBL/GenBank/DDBJ databases">
        <authorList>
            <person name="Yu Y."/>
            <person name="Currie J."/>
            <person name="Lomeli R."/>
            <person name="Angelova A."/>
            <person name="Collura K."/>
            <person name="Wissotski M."/>
            <person name="Campos D."/>
            <person name="Kudrna D."/>
            <person name="Golser W."/>
            <person name="Ashely E."/>
            <person name="Descour A."/>
            <person name="Fernandes J."/>
            <person name="Soderlund C."/>
            <person name="Walbot V."/>
        </authorList>
    </citation>
    <scope>NUCLEOTIDE SEQUENCE</scope>
    <source>
        <strain evidence="1">B73</strain>
    </source>
</reference>
<dbReference type="EMBL" id="BT084659">
    <property type="protein sequence ID" value="ACR35012.1"/>
    <property type="molecule type" value="mRNA"/>
</dbReference>
<sequence>MSCGSSPWRRRKRPSSPSIVSRLVILVSSSPSCAVLSRSQISLAFFNPCTLLYSSLLKEARRMVLA</sequence>
<accession>C4J1G2</accession>
<name>C4J1G2_MAIZE</name>
<evidence type="ECO:0000313" key="1">
    <source>
        <dbReference type="EMBL" id="ACR35012.1"/>
    </source>
</evidence>
<proteinExistence type="evidence at transcript level"/>
<protein>
    <submittedName>
        <fullName evidence="1">Uncharacterized protein</fullName>
    </submittedName>
</protein>
<reference evidence="1" key="1">
    <citation type="journal article" date="2009" name="PLoS Genet.">
        <title>Sequencing, mapping, and analysis of 27,455 maize full-length cDNAs.</title>
        <authorList>
            <person name="Soderlund C."/>
            <person name="Descour A."/>
            <person name="Kudrna D."/>
            <person name="Bomhoff M."/>
            <person name="Boyd L."/>
            <person name="Currie J."/>
            <person name="Angelova A."/>
            <person name="Collura K."/>
            <person name="Wissotski M."/>
            <person name="Ashley E."/>
            <person name="Morrow D."/>
            <person name="Fernandes J."/>
            <person name="Walbot V."/>
            <person name="Yu Y."/>
        </authorList>
    </citation>
    <scope>NUCLEOTIDE SEQUENCE</scope>
    <source>
        <strain evidence="1">B73</strain>
    </source>
</reference>